<evidence type="ECO:0000259" key="6">
    <source>
        <dbReference type="PROSITE" id="PS51677"/>
    </source>
</evidence>
<reference evidence="8" key="1">
    <citation type="submission" date="2016-10" db="EMBL/GenBank/DDBJ databases">
        <authorList>
            <person name="Varghese N."/>
            <person name="Submissions S."/>
        </authorList>
    </citation>
    <scope>NUCLEOTIDE SEQUENCE [LARGE SCALE GENOMIC DNA]</scope>
    <source>
        <strain evidence="8">DSM 17465</strain>
    </source>
</reference>
<dbReference type="Proteomes" id="UP000183371">
    <property type="component" value="Unassembled WGS sequence"/>
</dbReference>
<dbReference type="Gene3D" id="3.20.20.370">
    <property type="entry name" value="Glycoside hydrolase/deacetylase"/>
    <property type="match status" value="1"/>
</dbReference>
<evidence type="ECO:0000256" key="4">
    <source>
        <dbReference type="ARBA" id="ARBA00022729"/>
    </source>
</evidence>
<proteinExistence type="inferred from homology"/>
<dbReference type="PROSITE" id="PS51677">
    <property type="entry name" value="NODB"/>
    <property type="match status" value="1"/>
</dbReference>
<evidence type="ECO:0000256" key="1">
    <source>
        <dbReference type="ARBA" id="ARBA00003236"/>
    </source>
</evidence>
<dbReference type="AlphaFoldDB" id="A0A1I7BQB2"/>
<gene>
    <name evidence="7" type="ORF">SAMN05444141_104190</name>
</gene>
<evidence type="ECO:0000313" key="7">
    <source>
        <dbReference type="EMBL" id="SFT89323.1"/>
    </source>
</evidence>
<keyword evidence="8" id="KW-1185">Reference proteome</keyword>
<dbReference type="PANTHER" id="PTHR34216:SF7">
    <property type="entry name" value="POLY-BETA-1,6-N-ACETYL-D-GLUCOSAMINE N-DEACETYLASE"/>
    <property type="match status" value="1"/>
</dbReference>
<name>A0A1I7BQB2_9HYPH</name>
<evidence type="ECO:0000256" key="2">
    <source>
        <dbReference type="ARBA" id="ARBA00010973"/>
    </source>
</evidence>
<dbReference type="InterPro" id="IPR051398">
    <property type="entry name" value="Polysacch_Deacetylase"/>
</dbReference>
<dbReference type="CDD" id="cd10968">
    <property type="entry name" value="CE4_Mlr8448_like_5s"/>
    <property type="match status" value="1"/>
</dbReference>
<evidence type="ECO:0000313" key="8">
    <source>
        <dbReference type="Proteomes" id="UP000183371"/>
    </source>
</evidence>
<dbReference type="Pfam" id="PF01522">
    <property type="entry name" value="Polysacc_deac_1"/>
    <property type="match status" value="2"/>
</dbReference>
<comment type="similarity">
    <text evidence="2">Belongs to the polysaccharide deacetylase family.</text>
</comment>
<dbReference type="GO" id="GO:0016810">
    <property type="term" value="F:hydrolase activity, acting on carbon-nitrogen (but not peptide) bonds"/>
    <property type="evidence" value="ECO:0007669"/>
    <property type="project" value="InterPro"/>
</dbReference>
<accession>A0A1I7BQB2</accession>
<evidence type="ECO:0000256" key="3">
    <source>
        <dbReference type="ARBA" id="ARBA00020071"/>
    </source>
</evidence>
<keyword evidence="4" id="KW-0732">Signal</keyword>
<organism evidence="7 8">
    <name type="scientific">Pseudovibrio denitrificans</name>
    <dbReference type="NCBI Taxonomy" id="258256"/>
    <lineage>
        <taxon>Bacteria</taxon>
        <taxon>Pseudomonadati</taxon>
        <taxon>Pseudomonadota</taxon>
        <taxon>Alphaproteobacteria</taxon>
        <taxon>Hyphomicrobiales</taxon>
        <taxon>Stappiaceae</taxon>
        <taxon>Pseudovibrio</taxon>
    </lineage>
</organism>
<dbReference type="InterPro" id="IPR011330">
    <property type="entry name" value="Glyco_hydro/deAcase_b/a-brl"/>
</dbReference>
<dbReference type="SUPFAM" id="SSF88713">
    <property type="entry name" value="Glycoside hydrolase/deacetylase"/>
    <property type="match status" value="1"/>
</dbReference>
<evidence type="ECO:0000256" key="5">
    <source>
        <dbReference type="ARBA" id="ARBA00032976"/>
    </source>
</evidence>
<dbReference type="PANTHER" id="PTHR34216">
    <property type="match status" value="1"/>
</dbReference>
<dbReference type="InterPro" id="IPR002509">
    <property type="entry name" value="NODB_dom"/>
</dbReference>
<dbReference type="EMBL" id="FPBD01000004">
    <property type="protein sequence ID" value="SFT89323.1"/>
    <property type="molecule type" value="Genomic_DNA"/>
</dbReference>
<feature type="domain" description="NodB homology" evidence="6">
    <location>
        <begin position="96"/>
        <end position="358"/>
    </location>
</feature>
<protein>
    <recommendedName>
        <fullName evidence="3">Chitooligosaccharide deacetylase</fullName>
    </recommendedName>
    <alternativeName>
        <fullName evidence="5">Nodulation protein B</fullName>
    </alternativeName>
</protein>
<dbReference type="GO" id="GO:0005975">
    <property type="term" value="P:carbohydrate metabolic process"/>
    <property type="evidence" value="ECO:0007669"/>
    <property type="project" value="InterPro"/>
</dbReference>
<comment type="function">
    <text evidence="1">Is involved in generating a small heat-stable compound (Nod), an acylated oligomer of N-acetylglucosamine, that stimulates mitosis in various plant protoplasts.</text>
</comment>
<sequence>MRKSFKHLFISCASYLFSSRGPARFFKGVTAGDGVIFTLHRVLPASDRAFQPNKLLEITPEFLRDTVKQVRASGYEFVSLDVALERLRASEKSASRFAVLTFDDGYKDNRDVAYPILKELGVPFTIFISSEYSNHNSELWWIILEQLIAENASVTLRYGERQFTYDCSSIELKEAAFEASRCMLISEVPETAQRDVVREAAERYGHDWRALCRELILSFDELKELAQDPLVSLGAHTDTHPMLARLSTEEEIRQHIEAGQQEMVARLSKRPTMLAYPYGFAEAVDRRCEAVAEELGFAAAVTTQPGTLSAKNLERPYHLPRVSLNGLHQNQRMVDVYLTGAAFAAYHAVKRVGSWLQR</sequence>